<name>D0W6V3_NEILA</name>
<proteinExistence type="predicted"/>
<protein>
    <submittedName>
        <fullName evidence="1">Uncharacterized protein</fullName>
    </submittedName>
</protein>
<sequence length="49" mass="5700">MRVLPCPRLPACLQKILEFSFFPCLFASVKRTTADYRRSFVLYPCVCVL</sequence>
<evidence type="ECO:0000313" key="1">
    <source>
        <dbReference type="EMBL" id="EEZ76798.1"/>
    </source>
</evidence>
<comment type="caution">
    <text evidence="1">The sequence shown here is derived from an EMBL/GenBank/DDBJ whole genome shotgun (WGS) entry which is preliminary data.</text>
</comment>
<accession>D0W6V3</accession>
<dbReference type="Proteomes" id="UP000003843">
    <property type="component" value="Unassembled WGS sequence"/>
</dbReference>
<dbReference type="EMBL" id="ACEQ02000002">
    <property type="protein sequence ID" value="EEZ76798.1"/>
    <property type="molecule type" value="Genomic_DNA"/>
</dbReference>
<dbReference type="AlphaFoldDB" id="D0W6V3"/>
<evidence type="ECO:0000313" key="2">
    <source>
        <dbReference type="Proteomes" id="UP000003843"/>
    </source>
</evidence>
<reference evidence="1 2" key="1">
    <citation type="submission" date="2009-10" db="EMBL/GenBank/DDBJ databases">
        <authorList>
            <person name="Weinstock G."/>
            <person name="Sodergren E."/>
            <person name="Clifton S."/>
            <person name="Fulton L."/>
            <person name="Fulton B."/>
            <person name="Courtney L."/>
            <person name="Fronick C."/>
            <person name="Harrison M."/>
            <person name="Strong C."/>
            <person name="Farmer C."/>
            <person name="Delahaunty K."/>
            <person name="Markovic C."/>
            <person name="Hall O."/>
            <person name="Minx P."/>
            <person name="Tomlinson C."/>
            <person name="Mitreva M."/>
            <person name="Nelson J."/>
            <person name="Hou S."/>
            <person name="Wollam A."/>
            <person name="Pepin K.H."/>
            <person name="Johnson M."/>
            <person name="Bhonagiri V."/>
            <person name="Nash W.E."/>
            <person name="Warren W."/>
            <person name="Chinwalla A."/>
            <person name="Mardis E.R."/>
            <person name="Wilson R.K."/>
        </authorList>
    </citation>
    <scope>NUCLEOTIDE SEQUENCE [LARGE SCALE GENOMIC DNA]</scope>
    <source>
        <strain evidence="1 2">ATCC 23970</strain>
    </source>
</reference>
<gene>
    <name evidence="1" type="ORF">NEILACOT_03244</name>
</gene>
<organism evidence="1 2">
    <name type="scientific">Neisseria lactamica ATCC 23970</name>
    <dbReference type="NCBI Taxonomy" id="546265"/>
    <lineage>
        <taxon>Bacteria</taxon>
        <taxon>Pseudomonadati</taxon>
        <taxon>Pseudomonadota</taxon>
        <taxon>Betaproteobacteria</taxon>
        <taxon>Neisseriales</taxon>
        <taxon>Neisseriaceae</taxon>
        <taxon>Neisseria</taxon>
    </lineage>
</organism>